<feature type="domain" description="Lon proteolytic" evidence="2">
    <location>
        <begin position="128"/>
        <end position="194"/>
    </location>
</feature>
<sequence length="232" mass="24062">MTCAASTVCVARLRALLSCALCLTCWSAPAVPGWGETEPPPVPRQTIPILGVSGQDRSGVVLYVTVSLEKRQDEGGLVIRMMEAPGTFSSMAERAIEQGIERTARALGLSSASWTVTVAHSYPGITIAGDSLGAMVGLSVAALAQGITVPADLAMTGTVAQDGGIGSVGALQAKVSAAGAAKLRRVLVPEQDVRRDRPPPSSSWPALVSVRTVQEAFQLLRKPSPESVTTTE</sequence>
<dbReference type="GO" id="GO:0004252">
    <property type="term" value="F:serine-type endopeptidase activity"/>
    <property type="evidence" value="ECO:0007669"/>
    <property type="project" value="InterPro"/>
</dbReference>
<accession>A0A0K2GH86</accession>
<protein>
    <submittedName>
        <fullName evidence="3">Putative Secreted protein</fullName>
    </submittedName>
</protein>
<dbReference type="AlphaFoldDB" id="A0A0K2GH86"/>
<dbReference type="Proteomes" id="UP000069205">
    <property type="component" value="Chromosome"/>
</dbReference>
<dbReference type="PATRIC" id="fig|42253.5.peg.3861"/>
<gene>
    <name evidence="3" type="ORF">NITMOv2_3915</name>
</gene>
<dbReference type="STRING" id="42253.NITMOv2_3915"/>
<dbReference type="EMBL" id="CP011801">
    <property type="protein sequence ID" value="ALA60301.1"/>
    <property type="molecule type" value="Genomic_DNA"/>
</dbReference>
<evidence type="ECO:0000313" key="4">
    <source>
        <dbReference type="Proteomes" id="UP000069205"/>
    </source>
</evidence>
<dbReference type="GO" id="GO:0005524">
    <property type="term" value="F:ATP binding"/>
    <property type="evidence" value="ECO:0007669"/>
    <property type="project" value="InterPro"/>
</dbReference>
<reference evidence="3 4" key="1">
    <citation type="journal article" date="2015" name="Proc. Natl. Acad. Sci. U.S.A.">
        <title>Expanded metabolic versatility of ubiquitous nitrite-oxidizing bacteria from the genus Nitrospira.</title>
        <authorList>
            <person name="Koch H."/>
            <person name="Lucker S."/>
            <person name="Albertsen M."/>
            <person name="Kitzinger K."/>
            <person name="Herbold C."/>
            <person name="Spieck E."/>
            <person name="Nielsen P.H."/>
            <person name="Wagner M."/>
            <person name="Daims H."/>
        </authorList>
    </citation>
    <scope>NUCLEOTIDE SEQUENCE [LARGE SCALE GENOMIC DNA]</scope>
    <source>
        <strain evidence="3 4">NSP M-1</strain>
    </source>
</reference>
<dbReference type="GO" id="GO:0004176">
    <property type="term" value="F:ATP-dependent peptidase activity"/>
    <property type="evidence" value="ECO:0007669"/>
    <property type="project" value="InterPro"/>
</dbReference>
<dbReference type="InterPro" id="IPR014721">
    <property type="entry name" value="Ribsml_uS5_D2-typ_fold_subgr"/>
</dbReference>
<organism evidence="3 4">
    <name type="scientific">Nitrospira moscoviensis</name>
    <dbReference type="NCBI Taxonomy" id="42253"/>
    <lineage>
        <taxon>Bacteria</taxon>
        <taxon>Pseudomonadati</taxon>
        <taxon>Nitrospirota</taxon>
        <taxon>Nitrospiria</taxon>
        <taxon>Nitrospirales</taxon>
        <taxon>Nitrospiraceae</taxon>
        <taxon>Nitrospira</taxon>
    </lineage>
</organism>
<dbReference type="PANTHER" id="PTHR10046">
    <property type="entry name" value="ATP DEPENDENT LON PROTEASE FAMILY MEMBER"/>
    <property type="match status" value="1"/>
</dbReference>
<evidence type="ECO:0000313" key="3">
    <source>
        <dbReference type="EMBL" id="ALA60301.1"/>
    </source>
</evidence>
<dbReference type="RefSeq" id="WP_053381179.1">
    <property type="nucleotide sequence ID" value="NZ_CP011801.1"/>
</dbReference>
<name>A0A0K2GH86_NITMO</name>
<dbReference type="GO" id="GO:0030163">
    <property type="term" value="P:protein catabolic process"/>
    <property type="evidence" value="ECO:0007669"/>
    <property type="project" value="InterPro"/>
</dbReference>
<feature type="chain" id="PRO_5005476984" evidence="1">
    <location>
        <begin position="31"/>
        <end position="232"/>
    </location>
</feature>
<keyword evidence="4" id="KW-1185">Reference proteome</keyword>
<feature type="signal peptide" evidence="1">
    <location>
        <begin position="1"/>
        <end position="30"/>
    </location>
</feature>
<evidence type="ECO:0000259" key="2">
    <source>
        <dbReference type="Pfam" id="PF05362"/>
    </source>
</evidence>
<dbReference type="SUPFAM" id="SSF54211">
    <property type="entry name" value="Ribosomal protein S5 domain 2-like"/>
    <property type="match status" value="1"/>
</dbReference>
<dbReference type="InterPro" id="IPR008269">
    <property type="entry name" value="Lon_proteolytic"/>
</dbReference>
<evidence type="ECO:0000256" key="1">
    <source>
        <dbReference type="SAM" id="SignalP"/>
    </source>
</evidence>
<dbReference type="InterPro" id="IPR027065">
    <property type="entry name" value="Lon_Prtase"/>
</dbReference>
<dbReference type="GO" id="GO:0006508">
    <property type="term" value="P:proteolysis"/>
    <property type="evidence" value="ECO:0007669"/>
    <property type="project" value="InterPro"/>
</dbReference>
<dbReference type="Gene3D" id="3.30.230.10">
    <property type="match status" value="1"/>
</dbReference>
<keyword evidence="1" id="KW-0732">Signal</keyword>
<dbReference type="InterPro" id="IPR020568">
    <property type="entry name" value="Ribosomal_Su5_D2-typ_SF"/>
</dbReference>
<proteinExistence type="predicted"/>
<dbReference type="Pfam" id="PF05362">
    <property type="entry name" value="Lon_C"/>
    <property type="match status" value="1"/>
</dbReference>
<dbReference type="KEGG" id="nmv:NITMOv2_3915"/>